<dbReference type="Gene3D" id="3.40.50.720">
    <property type="entry name" value="NAD(P)-binding Rossmann-like Domain"/>
    <property type="match status" value="1"/>
</dbReference>
<evidence type="ECO:0000313" key="3">
    <source>
        <dbReference type="Proteomes" id="UP000076268"/>
    </source>
</evidence>
<dbReference type="RefSeq" id="WP_066240726.1">
    <property type="nucleotide sequence ID" value="NZ_LSGP01000017.1"/>
</dbReference>
<organism evidence="2 3">
    <name type="scientific">Anaerosporomusa subterranea</name>
    <dbReference type="NCBI Taxonomy" id="1794912"/>
    <lineage>
        <taxon>Bacteria</taxon>
        <taxon>Bacillati</taxon>
        <taxon>Bacillota</taxon>
        <taxon>Negativicutes</taxon>
        <taxon>Acetonemataceae</taxon>
        <taxon>Anaerosporomusa</taxon>
    </lineage>
</organism>
<dbReference type="STRING" id="1794912.AXX12_06135"/>
<gene>
    <name evidence="2" type="ORF">AXX12_06135</name>
</gene>
<name>A0A154BR67_ANASB</name>
<feature type="domain" description="Pyrroline-5-carboxylate reductase catalytic N-terminal" evidence="1">
    <location>
        <begin position="2"/>
        <end position="77"/>
    </location>
</feature>
<comment type="caution">
    <text evidence="2">The sequence shown here is derived from an EMBL/GenBank/DDBJ whole genome shotgun (WGS) entry which is preliminary data.</text>
</comment>
<keyword evidence="3" id="KW-1185">Reference proteome</keyword>
<dbReference type="AlphaFoldDB" id="A0A154BR67"/>
<evidence type="ECO:0000313" key="2">
    <source>
        <dbReference type="EMBL" id="KYZ76018.1"/>
    </source>
</evidence>
<reference evidence="2 3" key="1">
    <citation type="submission" date="2016-02" db="EMBL/GenBank/DDBJ databases">
        <title>Anaerosporomusa subterraneum gen. nov., sp. nov., a spore-forming obligate anaerobe isolated from saprolite.</title>
        <authorList>
            <person name="Choi J.K."/>
            <person name="Shah M."/>
            <person name="Yee N."/>
        </authorList>
    </citation>
    <scope>NUCLEOTIDE SEQUENCE [LARGE SCALE GENOMIC DNA]</scope>
    <source>
        <strain evidence="2 3">RU4</strain>
    </source>
</reference>
<evidence type="ECO:0000259" key="1">
    <source>
        <dbReference type="Pfam" id="PF03807"/>
    </source>
</evidence>
<dbReference type="InterPro" id="IPR028939">
    <property type="entry name" value="P5C_Rdtase_cat_N"/>
</dbReference>
<proteinExistence type="predicted"/>
<dbReference type="SUPFAM" id="SSF51735">
    <property type="entry name" value="NAD(P)-binding Rossmann-fold domains"/>
    <property type="match status" value="1"/>
</dbReference>
<protein>
    <submittedName>
        <fullName evidence="2">6-phosphogluconate dehydrogenase</fullName>
    </submittedName>
</protein>
<dbReference type="OrthoDB" id="1680212at2"/>
<dbReference type="Proteomes" id="UP000076268">
    <property type="component" value="Unassembled WGS sequence"/>
</dbReference>
<dbReference type="InterPro" id="IPR036291">
    <property type="entry name" value="NAD(P)-bd_dom_sf"/>
</dbReference>
<dbReference type="EMBL" id="LSGP01000017">
    <property type="protein sequence ID" value="KYZ76018.1"/>
    <property type="molecule type" value="Genomic_DNA"/>
</dbReference>
<accession>A0A154BR67</accession>
<dbReference type="Pfam" id="PF03807">
    <property type="entry name" value="F420_oxidored"/>
    <property type="match status" value="1"/>
</dbReference>
<sequence>MRIGIIGIGRMGRVLAVKLAEVAELTLYDVNTDRLAKVAAATGAKVGASLEEAALGDAVILALPDREVIDCLKDFNQIRRSPITVINVATNVAQSVLEHTAAPHVHCISAKFISQAGEMAAGARPVIIVHDTPEELVPLATEIFSHVGDVLTGNSDVVTTINTVAAEKAIEAAVLIEESLRMKGFSNPAIAKSAVGQVAAGIVKAYATDNLGPFAREIVYSVKKKLHPGR</sequence>